<gene>
    <name evidence="3" type="ORF">IAC04_08390</name>
</gene>
<keyword evidence="1" id="KW-0472">Membrane</keyword>
<proteinExistence type="predicted"/>
<reference evidence="3" key="2">
    <citation type="submission" date="2021-04" db="EMBL/GenBank/DDBJ databases">
        <authorList>
            <person name="Gilroy R."/>
        </authorList>
    </citation>
    <scope>NUCLEOTIDE SEQUENCE</scope>
    <source>
        <strain evidence="3">Gambia16-554</strain>
    </source>
</reference>
<dbReference type="SUPFAM" id="SSF48452">
    <property type="entry name" value="TPR-like"/>
    <property type="match status" value="1"/>
</dbReference>
<dbReference type="Proteomes" id="UP000824115">
    <property type="component" value="Unassembled WGS sequence"/>
</dbReference>
<feature type="transmembrane region" description="Helical" evidence="1">
    <location>
        <begin position="360"/>
        <end position="383"/>
    </location>
</feature>
<dbReference type="AlphaFoldDB" id="A0A9D2KAP5"/>
<accession>A0A9D2KAP5</accession>
<dbReference type="PROSITE" id="PS51257">
    <property type="entry name" value="PROKAR_LIPOPROTEIN"/>
    <property type="match status" value="1"/>
</dbReference>
<dbReference type="InterPro" id="IPR011990">
    <property type="entry name" value="TPR-like_helical_dom_sf"/>
</dbReference>
<name>A0A9D2KAP5_9BACT</name>
<evidence type="ECO:0000256" key="1">
    <source>
        <dbReference type="SAM" id="Phobius"/>
    </source>
</evidence>
<feature type="chain" id="PRO_5039160330" description="Tetratricopeptide repeat protein" evidence="2">
    <location>
        <begin position="21"/>
        <end position="527"/>
    </location>
</feature>
<protein>
    <recommendedName>
        <fullName evidence="5">Tetratricopeptide repeat protein</fullName>
    </recommendedName>
</protein>
<evidence type="ECO:0000313" key="3">
    <source>
        <dbReference type="EMBL" id="HIZ86495.1"/>
    </source>
</evidence>
<dbReference type="Gene3D" id="1.25.40.10">
    <property type="entry name" value="Tetratricopeptide repeat domain"/>
    <property type="match status" value="1"/>
</dbReference>
<evidence type="ECO:0000256" key="2">
    <source>
        <dbReference type="SAM" id="SignalP"/>
    </source>
</evidence>
<comment type="caution">
    <text evidence="3">The sequence shown here is derived from an EMBL/GenBank/DDBJ whole genome shotgun (WGS) entry which is preliminary data.</text>
</comment>
<reference evidence="3" key="1">
    <citation type="journal article" date="2021" name="PeerJ">
        <title>Extensive microbial diversity within the chicken gut microbiome revealed by metagenomics and culture.</title>
        <authorList>
            <person name="Gilroy R."/>
            <person name="Ravi A."/>
            <person name="Getino M."/>
            <person name="Pursley I."/>
            <person name="Horton D.L."/>
            <person name="Alikhan N.F."/>
            <person name="Baker D."/>
            <person name="Gharbi K."/>
            <person name="Hall N."/>
            <person name="Watson M."/>
            <person name="Adriaenssens E.M."/>
            <person name="Foster-Nyarko E."/>
            <person name="Jarju S."/>
            <person name="Secka A."/>
            <person name="Antonio M."/>
            <person name="Oren A."/>
            <person name="Chaudhuri R.R."/>
            <person name="La Ragione R."/>
            <person name="Hildebrand F."/>
            <person name="Pallen M.J."/>
        </authorList>
    </citation>
    <scope>NUCLEOTIDE SEQUENCE</scope>
    <source>
        <strain evidence="3">Gambia16-554</strain>
    </source>
</reference>
<keyword evidence="1" id="KW-0812">Transmembrane</keyword>
<keyword evidence="1" id="KW-1133">Transmembrane helix</keyword>
<dbReference type="EMBL" id="DXAW01000147">
    <property type="protein sequence ID" value="HIZ86495.1"/>
    <property type="molecule type" value="Genomic_DNA"/>
</dbReference>
<evidence type="ECO:0008006" key="5">
    <source>
        <dbReference type="Google" id="ProtNLM"/>
    </source>
</evidence>
<sequence length="527" mass="58994">MKVQLTIFCASLLLSAAVSCTCRTGSARRILETADSLMMTDPGAALDTLMSLDSSAAAGLRRSDRAFYSLLRTEAGYKCYLPVDLDTAVFAAADYYRRRGPSDLYARALIMRGAVLSERGDPVSALESYKEAEPLIERSGDLEQLGLLHTRIGDLYAMTFSNNRLALDRYRKALVLFDSVGSERRLPYANLTVARVMISDSVRTAYQYIMAGIDGAERLGDSVCLLGGFELLSWYHIKIGAPEAALQTALPALQVFHDSVHFLPPIILGYVMTGESDNAEKYLSSMPINTAVDSMMYSYLMSEVARGRKDWKTALQWRDVSSRRKDSLMNAGNMQDLGRKETYYAAQNRQLQLQTQRRGAMIAMLSAISGFVVLSLVSLIVYFKVSRRHSRQIHNLSSNYVELLDRTLTIYRKGNVRTFYDKFTDAVYNSILAEGGVSNLRRIFEMTKPGFLKSLKKRYSNLSESDIDIIVMQYYGLNTASMAALTKRNESALYTAKSRILQKTGTDKNLADFINDEIIAYTSIIKH</sequence>
<organism evidence="3 4">
    <name type="scientific">Candidatus Coprenecus stercoravium</name>
    <dbReference type="NCBI Taxonomy" id="2840735"/>
    <lineage>
        <taxon>Bacteria</taxon>
        <taxon>Pseudomonadati</taxon>
        <taxon>Bacteroidota</taxon>
        <taxon>Bacteroidia</taxon>
        <taxon>Bacteroidales</taxon>
        <taxon>Rikenellaceae</taxon>
        <taxon>Rikenellaceae incertae sedis</taxon>
        <taxon>Candidatus Coprenecus</taxon>
    </lineage>
</organism>
<feature type="signal peptide" evidence="2">
    <location>
        <begin position="1"/>
        <end position="20"/>
    </location>
</feature>
<keyword evidence="2" id="KW-0732">Signal</keyword>
<evidence type="ECO:0000313" key="4">
    <source>
        <dbReference type="Proteomes" id="UP000824115"/>
    </source>
</evidence>